<protein>
    <submittedName>
        <fullName evidence="1">Uncharacterized protein</fullName>
    </submittedName>
</protein>
<dbReference type="EMBL" id="LTAZ01000015">
    <property type="protein sequence ID" value="KYH24245.1"/>
    <property type="molecule type" value="Genomic_DNA"/>
</dbReference>
<dbReference type="AlphaFoldDB" id="A0A151A9D3"/>
<evidence type="ECO:0000313" key="2">
    <source>
        <dbReference type="Proteomes" id="UP000075321"/>
    </source>
</evidence>
<name>A0A151A9D3_9EURY</name>
<proteinExistence type="predicted"/>
<gene>
    <name evidence="1" type="ORF">HAPAU_37160</name>
</gene>
<evidence type="ECO:0000313" key="1">
    <source>
        <dbReference type="EMBL" id="KYH24245.1"/>
    </source>
</evidence>
<accession>A0A151A9D3</accession>
<keyword evidence="2" id="KW-1185">Reference proteome</keyword>
<sequence>MLYGDKLYFMLSILIYPKENLRTNRSTGQKRVQVLDANN</sequence>
<comment type="caution">
    <text evidence="1">The sequence shown here is derived from an EMBL/GenBank/DDBJ whole genome shotgun (WGS) entry which is preliminary data.</text>
</comment>
<reference evidence="1 2" key="1">
    <citation type="submission" date="2016-02" db="EMBL/GenBank/DDBJ databases">
        <title>Genome sequence of Halalkalicoccus paucihalophilus DSM 24557.</title>
        <authorList>
            <person name="Poehlein A."/>
            <person name="Daniel R."/>
        </authorList>
    </citation>
    <scope>NUCLEOTIDE SEQUENCE [LARGE SCALE GENOMIC DNA]</scope>
    <source>
        <strain evidence="1 2">DSM 24557</strain>
    </source>
</reference>
<dbReference type="PATRIC" id="fig|1008153.3.peg.3951"/>
<organism evidence="1 2">
    <name type="scientific">Halalkalicoccus paucihalophilus</name>
    <dbReference type="NCBI Taxonomy" id="1008153"/>
    <lineage>
        <taxon>Archaea</taxon>
        <taxon>Methanobacteriati</taxon>
        <taxon>Methanobacteriota</taxon>
        <taxon>Stenosarchaea group</taxon>
        <taxon>Halobacteria</taxon>
        <taxon>Halobacteriales</taxon>
        <taxon>Halococcaceae</taxon>
        <taxon>Halalkalicoccus</taxon>
    </lineage>
</organism>
<dbReference type="Proteomes" id="UP000075321">
    <property type="component" value="Unassembled WGS sequence"/>
</dbReference>